<dbReference type="SUPFAM" id="SSF52402">
    <property type="entry name" value="Adenine nucleotide alpha hydrolases-like"/>
    <property type="match status" value="1"/>
</dbReference>
<dbReference type="SUPFAM" id="SSF82829">
    <property type="entry name" value="MesJ substrate recognition domain-like"/>
    <property type="match status" value="1"/>
</dbReference>
<comment type="function">
    <text evidence="8">Ligates lysine onto the cytidine present at position 34 of the AUA codon-specific tRNA(Ile) that contains the anticodon CAU, in an ATP-dependent manner. Cytidine is converted to lysidine, thus changing the amino acid specificity of the tRNA from methionine to isoleucine.</text>
</comment>
<dbReference type="CDD" id="cd01992">
    <property type="entry name" value="TilS_N"/>
    <property type="match status" value="1"/>
</dbReference>
<dbReference type="NCBIfam" id="TIGR02433">
    <property type="entry name" value="lysidine_TilS_C"/>
    <property type="match status" value="1"/>
</dbReference>
<dbReference type="InterPro" id="IPR012795">
    <property type="entry name" value="tRNA_Ile_lys_synt_N"/>
</dbReference>
<dbReference type="InterPro" id="IPR012796">
    <property type="entry name" value="Lysidine-tRNA-synth_C"/>
</dbReference>
<comment type="subcellular location">
    <subcellularLocation>
        <location evidence="1 8">Cytoplasm</location>
    </subcellularLocation>
</comment>
<sequence>MKSLVETIQMQNQRYKYWKPTDLLAIAVSGGADSMALLHALTQLPDEERPHLLALHVHHHLRESATKDWQLVEKYCQLQAIPLVVSHWQNHPESNIEAAARQFRYEFFAREMKNHEANILLTGHHGDDQVETILMRLTRGSTLEGFAGMKRQRSFDNGLLVRLLLDFEKEQLYDYCINNGVPYREDETNQTTEYARNRYRHQILPLLKQENRKATAHFNQFSEELLDLLTIAEPMIETCFNQVFENKGKQWVLSIPLFLKQKEAMQRLILTYFLTQVWVLPTQRQHVEKILHLLKGDKPQASLSFSGGVAKRRYDLILFEPQKKEKAMVKPFQAEIHLNEWLDLPFNGRIGLFLSKKQLVTEESVFYMKPTEVVLPLIIRYWQPGDIIQLNKKRPFTKKISRILIDGKVPIEKRERVWVITDYTGKVLWVPGYATSIWLHDQGEFKIAVIKKEEVQNVTSRY</sequence>
<evidence type="ECO:0000259" key="9">
    <source>
        <dbReference type="SMART" id="SM00977"/>
    </source>
</evidence>
<dbReference type="NCBIfam" id="TIGR02432">
    <property type="entry name" value="lysidine_TilS_N"/>
    <property type="match status" value="1"/>
</dbReference>
<evidence type="ECO:0000256" key="7">
    <source>
        <dbReference type="ARBA" id="ARBA00048539"/>
    </source>
</evidence>
<evidence type="ECO:0000256" key="4">
    <source>
        <dbReference type="ARBA" id="ARBA00022694"/>
    </source>
</evidence>
<dbReference type="KEGG" id="jda:BW727_101477"/>
<dbReference type="GO" id="GO:0005524">
    <property type="term" value="F:ATP binding"/>
    <property type="evidence" value="ECO:0007669"/>
    <property type="project" value="UniProtKB-UniRule"/>
</dbReference>
<dbReference type="OrthoDB" id="9807403at2"/>
<dbReference type="GO" id="GO:0006400">
    <property type="term" value="P:tRNA modification"/>
    <property type="evidence" value="ECO:0007669"/>
    <property type="project" value="UniProtKB-UniRule"/>
</dbReference>
<dbReference type="AlphaFoldDB" id="A0A1S6IQN7"/>
<dbReference type="EC" id="6.3.4.19" evidence="8"/>
<keyword evidence="2 8" id="KW-0963">Cytoplasm</keyword>
<comment type="catalytic activity">
    <reaction evidence="7 8">
        <text>cytidine(34) in tRNA(Ile2) + L-lysine + ATP = lysidine(34) in tRNA(Ile2) + AMP + diphosphate + H(+)</text>
        <dbReference type="Rhea" id="RHEA:43744"/>
        <dbReference type="Rhea" id="RHEA-COMP:10625"/>
        <dbReference type="Rhea" id="RHEA-COMP:10670"/>
        <dbReference type="ChEBI" id="CHEBI:15378"/>
        <dbReference type="ChEBI" id="CHEBI:30616"/>
        <dbReference type="ChEBI" id="CHEBI:32551"/>
        <dbReference type="ChEBI" id="CHEBI:33019"/>
        <dbReference type="ChEBI" id="CHEBI:82748"/>
        <dbReference type="ChEBI" id="CHEBI:83665"/>
        <dbReference type="ChEBI" id="CHEBI:456215"/>
        <dbReference type="EC" id="6.3.4.19"/>
    </reaction>
</comment>
<organism evidence="10 11">
    <name type="scientific">Jeotgalibaca dankookensis</name>
    <dbReference type="NCBI Taxonomy" id="708126"/>
    <lineage>
        <taxon>Bacteria</taxon>
        <taxon>Bacillati</taxon>
        <taxon>Bacillota</taxon>
        <taxon>Bacilli</taxon>
        <taxon>Lactobacillales</taxon>
        <taxon>Carnobacteriaceae</taxon>
        <taxon>Jeotgalibaca</taxon>
    </lineage>
</organism>
<comment type="similarity">
    <text evidence="8">Belongs to the tRNA(Ile)-lysidine synthase family.</text>
</comment>
<evidence type="ECO:0000256" key="6">
    <source>
        <dbReference type="ARBA" id="ARBA00022840"/>
    </source>
</evidence>
<evidence type="ECO:0000256" key="3">
    <source>
        <dbReference type="ARBA" id="ARBA00022598"/>
    </source>
</evidence>
<keyword evidence="4 8" id="KW-0819">tRNA processing</keyword>
<dbReference type="InterPro" id="IPR011063">
    <property type="entry name" value="TilS/TtcA_N"/>
</dbReference>
<comment type="domain">
    <text evidence="8">The N-terminal region contains the highly conserved SGGXDS motif, predicted to be a P-loop motif involved in ATP binding.</text>
</comment>
<evidence type="ECO:0000256" key="5">
    <source>
        <dbReference type="ARBA" id="ARBA00022741"/>
    </source>
</evidence>
<feature type="binding site" evidence="8">
    <location>
        <begin position="29"/>
        <end position="34"/>
    </location>
    <ligand>
        <name>ATP</name>
        <dbReference type="ChEBI" id="CHEBI:30616"/>
    </ligand>
</feature>
<dbReference type="Pfam" id="PF09179">
    <property type="entry name" value="TilS"/>
    <property type="match status" value="1"/>
</dbReference>
<dbReference type="GO" id="GO:0005737">
    <property type="term" value="C:cytoplasm"/>
    <property type="evidence" value="ECO:0007669"/>
    <property type="project" value="UniProtKB-SubCell"/>
</dbReference>
<dbReference type="PANTHER" id="PTHR43033">
    <property type="entry name" value="TRNA(ILE)-LYSIDINE SYNTHASE-RELATED"/>
    <property type="match status" value="1"/>
</dbReference>
<keyword evidence="5 8" id="KW-0547">Nucleotide-binding</keyword>
<dbReference type="InterPro" id="IPR015262">
    <property type="entry name" value="tRNA_Ile_lys_synt_subst-bd"/>
</dbReference>
<evidence type="ECO:0000256" key="2">
    <source>
        <dbReference type="ARBA" id="ARBA00022490"/>
    </source>
</evidence>
<dbReference type="InterPro" id="IPR014729">
    <property type="entry name" value="Rossmann-like_a/b/a_fold"/>
</dbReference>
<evidence type="ECO:0000313" key="10">
    <source>
        <dbReference type="EMBL" id="AQS53844.1"/>
    </source>
</evidence>
<name>A0A1S6IQN7_9LACT</name>
<dbReference type="Pfam" id="PF01171">
    <property type="entry name" value="ATP_bind_3"/>
    <property type="match status" value="1"/>
</dbReference>
<dbReference type="GO" id="GO:0032267">
    <property type="term" value="F:tRNA(Ile)-lysidine synthase activity"/>
    <property type="evidence" value="ECO:0007669"/>
    <property type="project" value="UniProtKB-EC"/>
</dbReference>
<dbReference type="Proteomes" id="UP000188993">
    <property type="component" value="Chromosome"/>
</dbReference>
<accession>A0A1S6IQN7</accession>
<dbReference type="PANTHER" id="PTHR43033:SF1">
    <property type="entry name" value="TRNA(ILE)-LYSIDINE SYNTHASE-RELATED"/>
    <property type="match status" value="1"/>
</dbReference>
<protein>
    <recommendedName>
        <fullName evidence="8">tRNA(Ile)-lysidine synthase</fullName>
        <ecNumber evidence="8">6.3.4.19</ecNumber>
    </recommendedName>
    <alternativeName>
        <fullName evidence="8">tRNA(Ile)-2-lysyl-cytidine synthase</fullName>
    </alternativeName>
    <alternativeName>
        <fullName evidence="8">tRNA(Ile)-lysidine synthetase</fullName>
    </alternativeName>
</protein>
<keyword evidence="11" id="KW-1185">Reference proteome</keyword>
<dbReference type="HAMAP" id="MF_01161">
    <property type="entry name" value="tRNA_Ile_lys_synt"/>
    <property type="match status" value="1"/>
</dbReference>
<keyword evidence="6 8" id="KW-0067">ATP-binding</keyword>
<dbReference type="RefSeq" id="WP_062470833.1">
    <property type="nucleotide sequence ID" value="NZ_BBYN01000023.1"/>
</dbReference>
<dbReference type="STRING" id="708126.BW727_101477"/>
<dbReference type="SUPFAM" id="SSF56037">
    <property type="entry name" value="PheT/TilS domain"/>
    <property type="match status" value="1"/>
</dbReference>
<dbReference type="Pfam" id="PF11734">
    <property type="entry name" value="TilS_C"/>
    <property type="match status" value="1"/>
</dbReference>
<dbReference type="EMBL" id="CP019728">
    <property type="protein sequence ID" value="AQS53844.1"/>
    <property type="molecule type" value="Genomic_DNA"/>
</dbReference>
<reference evidence="10 11" key="1">
    <citation type="journal article" date="2014" name="Int. J. Syst. Evol. Microbiol.">
        <title>Jeotgalibaca dankookensis gen. nov., sp. nov., a member of the family Carnobacteriaceae, isolated from seujeot (Korean traditional food).</title>
        <authorList>
            <person name="Lee D.G."/>
            <person name="Trujillo M.E."/>
            <person name="Kang H."/>
            <person name="Ahn T.Y."/>
        </authorList>
    </citation>
    <scope>NUCLEOTIDE SEQUENCE [LARGE SCALE GENOMIC DNA]</scope>
    <source>
        <strain evidence="10 11">EX-07</strain>
    </source>
</reference>
<dbReference type="InterPro" id="IPR012094">
    <property type="entry name" value="tRNA_Ile_lys_synt"/>
</dbReference>
<evidence type="ECO:0000313" key="11">
    <source>
        <dbReference type="Proteomes" id="UP000188993"/>
    </source>
</evidence>
<keyword evidence="3 8" id="KW-0436">Ligase</keyword>
<dbReference type="SMART" id="SM00977">
    <property type="entry name" value="TilS_C"/>
    <property type="match status" value="1"/>
</dbReference>
<feature type="domain" description="Lysidine-tRNA(Ile) synthetase C-terminal" evidence="9">
    <location>
        <begin position="377"/>
        <end position="451"/>
    </location>
</feature>
<evidence type="ECO:0000256" key="8">
    <source>
        <dbReference type="HAMAP-Rule" id="MF_01161"/>
    </source>
</evidence>
<evidence type="ECO:0000256" key="1">
    <source>
        <dbReference type="ARBA" id="ARBA00004496"/>
    </source>
</evidence>
<dbReference type="Gene3D" id="3.30.465.60">
    <property type="match status" value="1"/>
</dbReference>
<gene>
    <name evidence="8 10" type="primary">tilS</name>
    <name evidence="10" type="ORF">BW727_101477</name>
</gene>
<dbReference type="Gene3D" id="3.40.50.620">
    <property type="entry name" value="HUPs"/>
    <property type="match status" value="1"/>
</dbReference>
<proteinExistence type="inferred from homology"/>